<dbReference type="GO" id="GO:0006952">
    <property type="term" value="P:defense response"/>
    <property type="evidence" value="ECO:0007669"/>
    <property type="project" value="InterPro"/>
</dbReference>
<dbReference type="PANTHER" id="PTHR32246:SF68">
    <property type="entry name" value="OS01G0853800 PROTEIN"/>
    <property type="match status" value="1"/>
</dbReference>
<dbReference type="AlphaFoldDB" id="A0A5J5BAX6"/>
<proteinExistence type="predicted"/>
<evidence type="ECO:0000313" key="3">
    <source>
        <dbReference type="EMBL" id="KAA8539630.1"/>
    </source>
</evidence>
<dbReference type="CDD" id="cd04051">
    <property type="entry name" value="C2_SRC2_like"/>
    <property type="match status" value="1"/>
</dbReference>
<dbReference type="Gene3D" id="2.60.40.150">
    <property type="entry name" value="C2 domain"/>
    <property type="match status" value="1"/>
</dbReference>
<name>A0A5J5BAX6_9ASTE</name>
<feature type="compositionally biased region" description="Low complexity" evidence="1">
    <location>
        <begin position="150"/>
        <end position="159"/>
    </location>
</feature>
<feature type="compositionally biased region" description="Low complexity" evidence="1">
    <location>
        <begin position="171"/>
        <end position="180"/>
    </location>
</feature>
<gene>
    <name evidence="3" type="ORF">F0562_026322</name>
</gene>
<evidence type="ECO:0000259" key="2">
    <source>
        <dbReference type="PROSITE" id="PS50004"/>
    </source>
</evidence>
<evidence type="ECO:0000256" key="1">
    <source>
        <dbReference type="SAM" id="MobiDB-lite"/>
    </source>
</evidence>
<keyword evidence="4" id="KW-1185">Reference proteome</keyword>
<dbReference type="InterPro" id="IPR000008">
    <property type="entry name" value="C2_dom"/>
</dbReference>
<dbReference type="PROSITE" id="PS50004">
    <property type="entry name" value="C2"/>
    <property type="match status" value="1"/>
</dbReference>
<dbReference type="InterPro" id="IPR035892">
    <property type="entry name" value="C2_domain_sf"/>
</dbReference>
<sequence length="317" mass="34834">MATSRPSSKPLDLDITIVSAKHLKNVNWRNGDLKPYAIFSVDPDRRLATKSDDSGSTQPVWNERFVVPLTLPLQDSLLTLEIFHSKPSETPKPLVGTLRFPLKDLEDSDDSTRLRSFELRRPSGRPHGKIRIKLAVRERPAPPAPDYHITPQPSYYYSTAPPPPLRDYRGYSPSPYTTSLPPAPAPAPAPAPVVSPSPSQLPPPPPHTYPYGAYSDPYSGYYPGYYSQPPPPPRPFFDRQSSSYGGPSAPVDYAPYDQKPKGGKMGLGTGLAVGAVAGALGGLALEEGLKYEEEKLAERVENDLAGRDDYSDYRVDY</sequence>
<reference evidence="3 4" key="1">
    <citation type="submission" date="2019-09" db="EMBL/GenBank/DDBJ databases">
        <title>A chromosome-level genome assembly of the Chinese tupelo Nyssa sinensis.</title>
        <authorList>
            <person name="Yang X."/>
            <person name="Kang M."/>
            <person name="Yang Y."/>
            <person name="Xiong H."/>
            <person name="Wang M."/>
            <person name="Zhang Z."/>
            <person name="Wang Z."/>
            <person name="Wu H."/>
            <person name="Ma T."/>
            <person name="Liu J."/>
            <person name="Xi Z."/>
        </authorList>
    </citation>
    <scope>NUCLEOTIDE SEQUENCE [LARGE SCALE GENOMIC DNA]</scope>
    <source>
        <strain evidence="3">J267</strain>
        <tissue evidence="3">Leaf</tissue>
    </source>
</reference>
<dbReference type="PANTHER" id="PTHR32246">
    <property type="entry name" value="INGRESSION PROTEIN FIC1"/>
    <property type="match status" value="1"/>
</dbReference>
<feature type="compositionally biased region" description="Low complexity" evidence="1">
    <location>
        <begin position="209"/>
        <end position="227"/>
    </location>
</feature>
<feature type="compositionally biased region" description="Pro residues" evidence="1">
    <location>
        <begin position="181"/>
        <end position="208"/>
    </location>
</feature>
<organism evidence="3 4">
    <name type="scientific">Nyssa sinensis</name>
    <dbReference type="NCBI Taxonomy" id="561372"/>
    <lineage>
        <taxon>Eukaryota</taxon>
        <taxon>Viridiplantae</taxon>
        <taxon>Streptophyta</taxon>
        <taxon>Embryophyta</taxon>
        <taxon>Tracheophyta</taxon>
        <taxon>Spermatophyta</taxon>
        <taxon>Magnoliopsida</taxon>
        <taxon>eudicotyledons</taxon>
        <taxon>Gunneridae</taxon>
        <taxon>Pentapetalae</taxon>
        <taxon>asterids</taxon>
        <taxon>Cornales</taxon>
        <taxon>Nyssaceae</taxon>
        <taxon>Nyssa</taxon>
    </lineage>
</organism>
<protein>
    <recommendedName>
        <fullName evidence="2">C2 domain-containing protein</fullName>
    </recommendedName>
</protein>
<feature type="region of interest" description="Disordered" evidence="1">
    <location>
        <begin position="136"/>
        <end position="257"/>
    </location>
</feature>
<dbReference type="OrthoDB" id="67700at2759"/>
<dbReference type="SUPFAM" id="SSF49562">
    <property type="entry name" value="C2 domain (Calcium/lipid-binding domain, CaLB)"/>
    <property type="match status" value="1"/>
</dbReference>
<dbReference type="EMBL" id="CM018037">
    <property type="protein sequence ID" value="KAA8539630.1"/>
    <property type="molecule type" value="Genomic_DNA"/>
</dbReference>
<dbReference type="SMART" id="SM00239">
    <property type="entry name" value="C2"/>
    <property type="match status" value="1"/>
</dbReference>
<accession>A0A5J5BAX6</accession>
<feature type="domain" description="C2" evidence="2">
    <location>
        <begin position="1"/>
        <end position="116"/>
    </location>
</feature>
<dbReference type="Pfam" id="PF00168">
    <property type="entry name" value="C2"/>
    <property type="match status" value="1"/>
</dbReference>
<evidence type="ECO:0000313" key="4">
    <source>
        <dbReference type="Proteomes" id="UP000325577"/>
    </source>
</evidence>
<dbReference type="Proteomes" id="UP000325577">
    <property type="component" value="Linkage Group LG14"/>
</dbReference>
<dbReference type="InterPro" id="IPR044750">
    <property type="entry name" value="C2_SRC2/BAP"/>
</dbReference>